<keyword evidence="2" id="KW-1185">Reference proteome</keyword>
<proteinExistence type="predicted"/>
<accession>A0ACB9Q8X0</accession>
<dbReference type="EMBL" id="CM039426">
    <property type="protein sequence ID" value="KAI4357090.1"/>
    <property type="molecule type" value="Genomic_DNA"/>
</dbReference>
<sequence length="487" mass="55498">MASKYQQQLMKLPIHFFKVILTRTLEEGKLMIPSKFVREYGECLPNTVFLKLPSGAEWKINVAKHGDQAWFEKGWKEFAKCNSLAHGHFLVFRFGETSCLEVHIFDKCGLEIDYPSNREEGNRLAEPQGFQAPEINILKECPPCRKREDNSQPAFPQPSKKTRANDDGEVESMSNLQKETLHHTSKECKESSNLAEHSHGVSTSKFQKQKAVRGLQQAMITKCENGRALEKANAFMPQKPSFHVVMQPSYIHSHVALNIPAKFVRTYLDLEKRRGILTLKLDGRVWPVNFLIRNVSTRKRFELSTGWKAFAKANNLNLGDVCVFELIHRTEIAFRVSIFRDSDCPNRCFSQGNLKQLNKEKITADLKPKRPSVSDSGVYEASGKSNLNYPSIRVIIKASHIQRSSMTLPQSFDRGFVKSGGQMVTMQVGEKSWRIRLIHYPKIPASYFSAGWSAFVRENALEAGDVCLFNWVSTDVIQVSIFRHLEV</sequence>
<organism evidence="1 2">
    <name type="scientific">Bauhinia variegata</name>
    <name type="common">Purple orchid tree</name>
    <name type="synonym">Phanera variegata</name>
    <dbReference type="NCBI Taxonomy" id="167791"/>
    <lineage>
        <taxon>Eukaryota</taxon>
        <taxon>Viridiplantae</taxon>
        <taxon>Streptophyta</taxon>
        <taxon>Embryophyta</taxon>
        <taxon>Tracheophyta</taxon>
        <taxon>Spermatophyta</taxon>
        <taxon>Magnoliopsida</taxon>
        <taxon>eudicotyledons</taxon>
        <taxon>Gunneridae</taxon>
        <taxon>Pentapetalae</taxon>
        <taxon>rosids</taxon>
        <taxon>fabids</taxon>
        <taxon>Fabales</taxon>
        <taxon>Fabaceae</taxon>
        <taxon>Cercidoideae</taxon>
        <taxon>Cercideae</taxon>
        <taxon>Bauhiniinae</taxon>
        <taxon>Bauhinia</taxon>
    </lineage>
</organism>
<dbReference type="Proteomes" id="UP000828941">
    <property type="component" value="Chromosome 1"/>
</dbReference>
<reference evidence="1 2" key="1">
    <citation type="journal article" date="2022" name="DNA Res.">
        <title>Chromosomal-level genome assembly of the orchid tree Bauhinia variegata (Leguminosae; Cercidoideae) supports the allotetraploid origin hypothesis of Bauhinia.</title>
        <authorList>
            <person name="Zhong Y."/>
            <person name="Chen Y."/>
            <person name="Zheng D."/>
            <person name="Pang J."/>
            <person name="Liu Y."/>
            <person name="Luo S."/>
            <person name="Meng S."/>
            <person name="Qian L."/>
            <person name="Wei D."/>
            <person name="Dai S."/>
            <person name="Zhou R."/>
        </authorList>
    </citation>
    <scope>NUCLEOTIDE SEQUENCE [LARGE SCALE GENOMIC DNA]</scope>
    <source>
        <strain evidence="1">BV-YZ2020</strain>
    </source>
</reference>
<protein>
    <submittedName>
        <fullName evidence="1">Uncharacterized protein</fullName>
    </submittedName>
</protein>
<comment type="caution">
    <text evidence="1">The sequence shown here is derived from an EMBL/GenBank/DDBJ whole genome shotgun (WGS) entry which is preliminary data.</text>
</comment>
<evidence type="ECO:0000313" key="2">
    <source>
        <dbReference type="Proteomes" id="UP000828941"/>
    </source>
</evidence>
<evidence type="ECO:0000313" key="1">
    <source>
        <dbReference type="EMBL" id="KAI4357090.1"/>
    </source>
</evidence>
<gene>
    <name evidence="1" type="ORF">L6164_001060</name>
</gene>
<name>A0ACB9Q8X0_BAUVA</name>